<feature type="modified residue" description="4-aspartylphosphate" evidence="6">
    <location>
        <position position="55"/>
    </location>
</feature>
<dbReference type="GO" id="GO:0006171">
    <property type="term" value="P:cAMP biosynthetic process"/>
    <property type="evidence" value="ECO:0007669"/>
    <property type="project" value="TreeGrafter"/>
</dbReference>
<dbReference type="Pfam" id="PF00211">
    <property type="entry name" value="Guanylate_cyc"/>
    <property type="match status" value="1"/>
</dbReference>
<dbReference type="FunFam" id="3.40.50.2300:FF:000001">
    <property type="entry name" value="DNA-binding response regulator PhoB"/>
    <property type="match status" value="1"/>
</dbReference>
<protein>
    <submittedName>
        <fullName evidence="9">Guanylate cyclase</fullName>
    </submittedName>
</protein>
<keyword evidence="4" id="KW-0238">DNA-binding</keyword>
<evidence type="ECO:0000256" key="1">
    <source>
        <dbReference type="ARBA" id="ARBA00022553"/>
    </source>
</evidence>
<accession>A0A0A3Z0J4</accession>
<dbReference type="InterPro" id="IPR029787">
    <property type="entry name" value="Nucleotide_cyclase"/>
</dbReference>
<name>A0A0A3Z0J4_BRAJP</name>
<gene>
    <name evidence="9" type="ORF">MA20_13440</name>
</gene>
<dbReference type="GO" id="GO:0004016">
    <property type="term" value="F:adenylate cyclase activity"/>
    <property type="evidence" value="ECO:0007669"/>
    <property type="project" value="UniProtKB-ARBA"/>
</dbReference>
<dbReference type="PANTHER" id="PTHR43081:SF20">
    <property type="entry name" value="TWO-COMPONENT RESPONSE REGULATOR"/>
    <property type="match status" value="1"/>
</dbReference>
<evidence type="ECO:0000259" key="8">
    <source>
        <dbReference type="PROSITE" id="PS50125"/>
    </source>
</evidence>
<dbReference type="Pfam" id="PF00072">
    <property type="entry name" value="Response_reg"/>
    <property type="match status" value="1"/>
</dbReference>
<feature type="domain" description="Response regulatory" evidence="7">
    <location>
        <begin position="6"/>
        <end position="122"/>
    </location>
</feature>
<sequence length="370" mass="40984">MHDPPRILIVDDNETNRCLLTARLGAEGYETTEAENGERALAVAHEVAPDVVLLDIMMPKIDGFEVCRRMKGDPTLGFVPIVMVTARTDSKDVVTGLNAGADEYLTKPIDHAALVARVRSMLRIKELHDRVEAQAVELASWNRMLEQRVAEQLEQIERVSRLKRFLSPQIAELILSSSTYEPLASHRRQVTIVFGDLRGFTAFAEIAEPEEVMAVMREYHATLGSLIHEFEGTLERFLGDGIMVIFGDPIPCPDPCERAVQMAVAMRGRLSELSSKWQRERHELGFGVGIAYGYATLGAIGFEGRSEYTAIGTVVNLAARLCAEARDGQILIDSKVRAALDRRATAEPVGELTLKGLRRPIAAYNVIEMT</sequence>
<dbReference type="Gene3D" id="3.30.70.1230">
    <property type="entry name" value="Nucleotide cyclase"/>
    <property type="match status" value="1"/>
</dbReference>
<evidence type="ECO:0000256" key="4">
    <source>
        <dbReference type="ARBA" id="ARBA00023125"/>
    </source>
</evidence>
<dbReference type="InterPro" id="IPR001054">
    <property type="entry name" value="A/G_cyclase"/>
</dbReference>
<comment type="caution">
    <text evidence="9">The sequence shown here is derived from an EMBL/GenBank/DDBJ whole genome shotgun (WGS) entry which is preliminary data.</text>
</comment>
<dbReference type="PANTHER" id="PTHR43081">
    <property type="entry name" value="ADENYLATE CYCLASE, TERMINAL-DIFFERENTIATION SPECIFIC-RELATED"/>
    <property type="match status" value="1"/>
</dbReference>
<keyword evidence="1 6" id="KW-0597">Phosphoprotein</keyword>
<feature type="domain" description="Guanylate cyclase" evidence="8">
    <location>
        <begin position="191"/>
        <end position="322"/>
    </location>
</feature>
<evidence type="ECO:0000313" key="9">
    <source>
        <dbReference type="EMBL" id="KGT79403.1"/>
    </source>
</evidence>
<dbReference type="SMART" id="SM00448">
    <property type="entry name" value="REC"/>
    <property type="match status" value="1"/>
</dbReference>
<dbReference type="GO" id="GO:0003677">
    <property type="term" value="F:DNA binding"/>
    <property type="evidence" value="ECO:0007669"/>
    <property type="project" value="UniProtKB-KW"/>
</dbReference>
<evidence type="ECO:0000259" key="7">
    <source>
        <dbReference type="PROSITE" id="PS50110"/>
    </source>
</evidence>
<dbReference type="SUPFAM" id="SSF55073">
    <property type="entry name" value="Nucleotide cyclase"/>
    <property type="match status" value="1"/>
</dbReference>
<evidence type="ECO:0000313" key="10">
    <source>
        <dbReference type="Proteomes" id="UP000030377"/>
    </source>
</evidence>
<keyword evidence="3" id="KW-0805">Transcription regulation</keyword>
<dbReference type="InterPro" id="IPR011006">
    <property type="entry name" value="CheY-like_superfamily"/>
</dbReference>
<reference evidence="9 10" key="1">
    <citation type="submission" date="2014-09" db="EMBL/GenBank/DDBJ databases">
        <title>Draft genome of Bradyrhizobium japonicum Is-34.</title>
        <authorList>
            <person name="Tsurumaru H."/>
            <person name="Yamakawa T."/>
            <person name="Hashimoto S."/>
            <person name="Okizaki K."/>
            <person name="Kanesaki Y."/>
            <person name="Yoshikawa H."/>
            <person name="Yajima S."/>
        </authorList>
    </citation>
    <scope>NUCLEOTIDE SEQUENCE [LARGE SCALE GENOMIC DNA]</scope>
    <source>
        <strain evidence="9 10">Is-34</strain>
    </source>
</reference>
<keyword evidence="5" id="KW-0804">Transcription</keyword>
<dbReference type="PROSITE" id="PS50110">
    <property type="entry name" value="RESPONSE_REGULATORY"/>
    <property type="match status" value="1"/>
</dbReference>
<dbReference type="Proteomes" id="UP000030377">
    <property type="component" value="Unassembled WGS sequence"/>
</dbReference>
<dbReference type="AlphaFoldDB" id="A0A0A3Z0J4"/>
<dbReference type="RefSeq" id="WP_041955507.1">
    <property type="nucleotide sequence ID" value="NZ_JRPN01000013.1"/>
</dbReference>
<dbReference type="SMART" id="SM00044">
    <property type="entry name" value="CYCc"/>
    <property type="match status" value="1"/>
</dbReference>
<dbReference type="CDD" id="cd07302">
    <property type="entry name" value="CHD"/>
    <property type="match status" value="1"/>
</dbReference>
<dbReference type="CDD" id="cd17538">
    <property type="entry name" value="REC_D1_PleD-like"/>
    <property type="match status" value="1"/>
</dbReference>
<dbReference type="Gene3D" id="3.40.50.2300">
    <property type="match status" value="1"/>
</dbReference>
<evidence type="ECO:0000256" key="5">
    <source>
        <dbReference type="ARBA" id="ARBA00023163"/>
    </source>
</evidence>
<dbReference type="PROSITE" id="PS50125">
    <property type="entry name" value="GUANYLATE_CYCLASE_2"/>
    <property type="match status" value="1"/>
</dbReference>
<organism evidence="9 10">
    <name type="scientific">Bradyrhizobium japonicum</name>
    <dbReference type="NCBI Taxonomy" id="375"/>
    <lineage>
        <taxon>Bacteria</taxon>
        <taxon>Pseudomonadati</taxon>
        <taxon>Pseudomonadota</taxon>
        <taxon>Alphaproteobacteria</taxon>
        <taxon>Hyphomicrobiales</taxon>
        <taxon>Nitrobacteraceae</taxon>
        <taxon>Bradyrhizobium</taxon>
    </lineage>
</organism>
<dbReference type="EMBL" id="JRPN01000013">
    <property type="protein sequence ID" value="KGT79403.1"/>
    <property type="molecule type" value="Genomic_DNA"/>
</dbReference>
<evidence type="ECO:0000256" key="3">
    <source>
        <dbReference type="ARBA" id="ARBA00023015"/>
    </source>
</evidence>
<dbReference type="InterPro" id="IPR050697">
    <property type="entry name" value="Adenylyl/Guanylyl_Cyclase_3/4"/>
</dbReference>
<evidence type="ECO:0000256" key="6">
    <source>
        <dbReference type="PROSITE-ProRule" id="PRU00169"/>
    </source>
</evidence>
<proteinExistence type="predicted"/>
<dbReference type="SUPFAM" id="SSF52172">
    <property type="entry name" value="CheY-like"/>
    <property type="match status" value="1"/>
</dbReference>
<keyword evidence="2" id="KW-0902">Two-component regulatory system</keyword>
<evidence type="ECO:0000256" key="2">
    <source>
        <dbReference type="ARBA" id="ARBA00023012"/>
    </source>
</evidence>
<dbReference type="GO" id="GO:0000160">
    <property type="term" value="P:phosphorelay signal transduction system"/>
    <property type="evidence" value="ECO:0007669"/>
    <property type="project" value="UniProtKB-KW"/>
</dbReference>
<dbReference type="InterPro" id="IPR001789">
    <property type="entry name" value="Sig_transdc_resp-reg_receiver"/>
</dbReference>